<dbReference type="RefSeq" id="WP_192027813.1">
    <property type="nucleotide sequence ID" value="NZ_JACYTR010000002.1"/>
</dbReference>
<dbReference type="SUPFAM" id="SSF56601">
    <property type="entry name" value="beta-lactamase/transpeptidase-like"/>
    <property type="match status" value="1"/>
</dbReference>
<sequence length="546" mass="60199">MTGRSDQQRAVPMSVESAGARIEDLLSERVSDSQPGCAIGICRRGELLWQRGFGLASVEHGVPIDPLRTVFDIGSTSKQFTAACVFLLAEQGAIELEHSIDRYLPELPSYAQSITIRHLIHHTSGLRDYIALLNLAGVRDQDYLSEAAALAMIARQPYLEFAPGSEFRYCNSGYFLLSLIVQRASGQSLAEFARQHVFEPLGMQQTRFLQFCWEVVPHRACAYAPLDEREFAVLMANWEQTGDGGVQTSVADLCRWDGNFYTGQVGGAKLIAQLHQCGVLSNGQVTDYGGGLVIEPYRGLPSVLHGGAWAGYRAELLRFPEQEIAFLVLCNRADLDPTDLAHAVADLILAPLLESPAEARLASGEYLADDAELEALCGVYWSEEQRLLRSLRLSEGVLYYGRDDGSEQPLRMLARLRAEFDDQPGQGGLRWEFGVDGSLELHIELSAEPPLRLCRMPAFSPSADQLASYCGHYVSTELDVQWTLIHDEGELRLQTSEEPPIALLPVFEQAFVGNGWLLRFPAVGAVIDSFMVDAGRASGIRFQAQS</sequence>
<proteinExistence type="predicted"/>
<keyword evidence="3" id="KW-1185">Reference proteome</keyword>
<reference evidence="2 3" key="1">
    <citation type="submission" date="2020-09" db="EMBL/GenBank/DDBJ databases">
        <title>Pseudoxanthomonas sp. CAU 1598 isolated from sand of Yaerae Beach.</title>
        <authorList>
            <person name="Kim W."/>
        </authorList>
    </citation>
    <scope>NUCLEOTIDE SEQUENCE [LARGE SCALE GENOMIC DNA]</scope>
    <source>
        <strain evidence="2 3">CAU 1598</strain>
    </source>
</reference>
<dbReference type="EMBL" id="JACYTR010000002">
    <property type="protein sequence ID" value="MBD8524473.1"/>
    <property type="molecule type" value="Genomic_DNA"/>
</dbReference>
<dbReference type="AlphaFoldDB" id="A0AAW3ZE48"/>
<dbReference type="PANTHER" id="PTHR46825:SF9">
    <property type="entry name" value="BETA-LACTAMASE-RELATED DOMAIN-CONTAINING PROTEIN"/>
    <property type="match status" value="1"/>
</dbReference>
<dbReference type="Proteomes" id="UP000613768">
    <property type="component" value="Unassembled WGS sequence"/>
</dbReference>
<protein>
    <submittedName>
        <fullName evidence="2">Beta-lactamase family protein</fullName>
    </submittedName>
</protein>
<dbReference type="InterPro" id="IPR012338">
    <property type="entry name" value="Beta-lactam/transpept-like"/>
</dbReference>
<evidence type="ECO:0000259" key="1">
    <source>
        <dbReference type="Pfam" id="PF00144"/>
    </source>
</evidence>
<comment type="caution">
    <text evidence="2">The sequence shown here is derived from an EMBL/GenBank/DDBJ whole genome shotgun (WGS) entry which is preliminary data.</text>
</comment>
<organism evidence="2 3">
    <name type="scientific">Pseudomarimonas arenosa</name>
    <dbReference type="NCBI Taxonomy" id="2774145"/>
    <lineage>
        <taxon>Bacteria</taxon>
        <taxon>Pseudomonadati</taxon>
        <taxon>Pseudomonadota</taxon>
        <taxon>Gammaproteobacteria</taxon>
        <taxon>Lysobacterales</taxon>
        <taxon>Lysobacteraceae</taxon>
        <taxon>Pseudomarimonas</taxon>
    </lineage>
</organism>
<dbReference type="PANTHER" id="PTHR46825">
    <property type="entry name" value="D-ALANYL-D-ALANINE-CARBOXYPEPTIDASE/ENDOPEPTIDASE AMPH"/>
    <property type="match status" value="1"/>
</dbReference>
<feature type="domain" description="Beta-lactamase-related" evidence="1">
    <location>
        <begin position="29"/>
        <end position="345"/>
    </location>
</feature>
<dbReference type="Gene3D" id="3.40.710.10">
    <property type="entry name" value="DD-peptidase/beta-lactamase superfamily"/>
    <property type="match status" value="1"/>
</dbReference>
<evidence type="ECO:0000313" key="2">
    <source>
        <dbReference type="EMBL" id="MBD8524473.1"/>
    </source>
</evidence>
<dbReference type="Pfam" id="PF00144">
    <property type="entry name" value="Beta-lactamase"/>
    <property type="match status" value="1"/>
</dbReference>
<dbReference type="InterPro" id="IPR001466">
    <property type="entry name" value="Beta-lactam-related"/>
</dbReference>
<name>A0AAW3ZE48_9GAMM</name>
<evidence type="ECO:0000313" key="3">
    <source>
        <dbReference type="Proteomes" id="UP000613768"/>
    </source>
</evidence>
<gene>
    <name evidence="2" type="ORF">IFO71_01855</name>
</gene>
<dbReference type="InterPro" id="IPR050491">
    <property type="entry name" value="AmpC-like"/>
</dbReference>
<accession>A0AAW3ZE48</accession>